<protein>
    <submittedName>
        <fullName evidence="1">Uncharacterized protein</fullName>
    </submittedName>
</protein>
<dbReference type="AlphaFoldDB" id="A0A1A9V206"/>
<proteinExistence type="predicted"/>
<sequence>MSTETTCSPPNHHTNKKKELNFGPFVELISLYSPTTPASGRGVLINQRCKLCVPAIVLSFLPVLFTELRLSGVELQVKGSLFALSRGAHIISVISTAVVTIGYLRSGYRSRSDIASITDDGTTIKCGPQLPFTQAKCASRAIVCIVLPKPISSANIPLSLRSFIVTSQSRPICWYSRNACFKRNGTGVTTFVDDNVLPLGCKLSAKAAASLIISSLLLTFGSSNKLLRPPPSSSSGVFSSSPSSSPSFSESWSSLSSSAVDSSSESLCGFIIPPFSIYVPARNQPPTKPFLREDNPNGLLAGPVPIVWYITID</sequence>
<name>A0A1A9V206_GLOAU</name>
<dbReference type="EnsemblMetazoa" id="GAUT023259-RA">
    <property type="protein sequence ID" value="GAUT023259-PA"/>
    <property type="gene ID" value="GAUT023259"/>
</dbReference>
<dbReference type="Proteomes" id="UP000078200">
    <property type="component" value="Unassembled WGS sequence"/>
</dbReference>
<keyword evidence="2" id="KW-1185">Reference proteome</keyword>
<organism evidence="1 2">
    <name type="scientific">Glossina austeni</name>
    <name type="common">Savannah tsetse fly</name>
    <dbReference type="NCBI Taxonomy" id="7395"/>
    <lineage>
        <taxon>Eukaryota</taxon>
        <taxon>Metazoa</taxon>
        <taxon>Ecdysozoa</taxon>
        <taxon>Arthropoda</taxon>
        <taxon>Hexapoda</taxon>
        <taxon>Insecta</taxon>
        <taxon>Pterygota</taxon>
        <taxon>Neoptera</taxon>
        <taxon>Endopterygota</taxon>
        <taxon>Diptera</taxon>
        <taxon>Brachycera</taxon>
        <taxon>Muscomorpha</taxon>
        <taxon>Hippoboscoidea</taxon>
        <taxon>Glossinidae</taxon>
        <taxon>Glossina</taxon>
    </lineage>
</organism>
<dbReference type="VEuPathDB" id="VectorBase:GAUT023259"/>
<reference evidence="1" key="1">
    <citation type="submission" date="2020-05" db="UniProtKB">
        <authorList>
            <consortium name="EnsemblMetazoa"/>
        </authorList>
    </citation>
    <scope>IDENTIFICATION</scope>
    <source>
        <strain evidence="1">TTRI</strain>
    </source>
</reference>
<evidence type="ECO:0000313" key="2">
    <source>
        <dbReference type="Proteomes" id="UP000078200"/>
    </source>
</evidence>
<accession>A0A1A9V206</accession>
<evidence type="ECO:0000313" key="1">
    <source>
        <dbReference type="EnsemblMetazoa" id="GAUT023259-PA"/>
    </source>
</evidence>